<reference evidence="1" key="1">
    <citation type="submission" date="2019-08" db="EMBL/GenBank/DDBJ databases">
        <authorList>
            <person name="Kucharzyk K."/>
            <person name="Murdoch R.W."/>
            <person name="Higgins S."/>
            <person name="Loffler F."/>
        </authorList>
    </citation>
    <scope>NUCLEOTIDE SEQUENCE</scope>
</reference>
<protein>
    <submittedName>
        <fullName evidence="1">Uncharacterized protein</fullName>
    </submittedName>
</protein>
<proteinExistence type="predicted"/>
<evidence type="ECO:0000313" key="1">
    <source>
        <dbReference type="EMBL" id="MPN56904.1"/>
    </source>
</evidence>
<organism evidence="1">
    <name type="scientific">bioreactor metagenome</name>
    <dbReference type="NCBI Taxonomy" id="1076179"/>
    <lineage>
        <taxon>unclassified sequences</taxon>
        <taxon>metagenomes</taxon>
        <taxon>ecological metagenomes</taxon>
    </lineage>
</organism>
<dbReference type="EMBL" id="VSSQ01127805">
    <property type="protein sequence ID" value="MPN56904.1"/>
    <property type="molecule type" value="Genomic_DNA"/>
</dbReference>
<dbReference type="AlphaFoldDB" id="A0A645J8U8"/>
<comment type="caution">
    <text evidence="1">The sequence shown here is derived from an EMBL/GenBank/DDBJ whole genome shotgun (WGS) entry which is preliminary data.</text>
</comment>
<sequence length="73" mass="7603">MNPILGHGPLKPAFRLGNLVFVMGKNQVGAAAVNIEAFTQVFVGHGRAFNMPAGPARSPGAFPRGLTGLCLFP</sequence>
<accession>A0A645J8U8</accession>
<name>A0A645J8U8_9ZZZZ</name>
<gene>
    <name evidence="1" type="ORF">SDC9_204597</name>
</gene>